<sequence length="1071" mass="118638">MAREPKNYLGIMVSSTFADLEKHRAQVIKAIDDLDFKPVVMEHSGASPADVITQSLNMVADCAAYVLLISHRYGQTPKDKSNPNFLSITELEFNEAVRLSRPRLLFVMSEDHSITKAQVETDSAKQAKLEAFKQRAKLAHPDNPDSDLTAIYQEFSSPDDLERKAAIAIARLTATLPRQPLPPTTQDLTDSELVMPPIVRPNPPALRAVPAYGGLHNFVGRRAELETLDDWASPNDAHPILLFEAIGGSGKSMLTWYWLKSCDHAAAGDWTGRFWYSFYEQGATLGEFCREALSYMTGLPVEVFRKVRDPQLANHLIAQLDAGRWLLVLDGIERILVGYQRLDAPQMRDEEVGAATDLLGERNPCRCIRPEDDDVLHRLAQVARSKVLVSSRLIPAAFINNSGIAAPGVRRELLKGLRPPDALALFRACKVAGPASEIEAFLQAHCDGHPLTIGALAGLINDYPRDHGDFVKWRDDPCHGGALNLANCNLVQKRNHILDASIAALAPTTRELLQGLAILRGGADYELLLAINPFLPGRPEEVKEPEHPEKATPDLWSNGDDAWRQEKLEEFDRACQAHRAYQADLAVWQANPAVNSAPRELDKALADLERRGLLQFDRPTHRYDLHPVVRGVASGRMQADEIQASGSRVVDYCQARSPKHWDDARTLADVELGLQTVSALLRMRRFEQAAEVFLCGLSTSLMANFEANDLVLALSAGFFPNGWDQPPALSSAPSLSGMLNYAAVALEYADPDRAYDLLERAITLDLQEDSVESLMAQIANFARFFSLPVKQRFLQLNLSLAKSSHDDEQIFRRLLSSASLALDIGKYTQVENINADLATRTPPLGRNLYRAGECEFLAIVLNYQLGTLVEAELKAGEDVAHAGNTRALQRSLAALHGRWLLDQGAPLPAITHLQTAISMARDVGRKDLIAEAALALARLRCQDEDLQIEPERWNRFGGTAALYIAWFWQECGERERAITAASRAFRDAHDPGEPYVYRWDADRARALLLELGATPEEIPPYDPAADLPFPWEADVRALIAKLDAGNAAKEAGDQEQQPAPMRKPQRRRASS</sequence>
<evidence type="ECO:0000313" key="3">
    <source>
        <dbReference type="EMBL" id="MEN2790271.1"/>
    </source>
</evidence>
<feature type="compositionally biased region" description="Basic and acidic residues" evidence="1">
    <location>
        <begin position="539"/>
        <end position="552"/>
    </location>
</feature>
<organism evidence="3 4">
    <name type="scientific">Sphingomonas oligophenolica</name>
    <dbReference type="NCBI Taxonomy" id="301154"/>
    <lineage>
        <taxon>Bacteria</taxon>
        <taxon>Pseudomonadati</taxon>
        <taxon>Pseudomonadota</taxon>
        <taxon>Alphaproteobacteria</taxon>
        <taxon>Sphingomonadales</taxon>
        <taxon>Sphingomonadaceae</taxon>
        <taxon>Sphingomonas</taxon>
    </lineage>
</organism>
<protein>
    <submittedName>
        <fullName evidence="3">DUF4062 domain-containing protein</fullName>
    </submittedName>
</protein>
<dbReference type="InterPro" id="IPR027417">
    <property type="entry name" value="P-loop_NTPase"/>
</dbReference>
<evidence type="ECO:0000256" key="1">
    <source>
        <dbReference type="SAM" id="MobiDB-lite"/>
    </source>
</evidence>
<evidence type="ECO:0000313" key="4">
    <source>
        <dbReference type="Proteomes" id="UP001419910"/>
    </source>
</evidence>
<dbReference type="EMBL" id="JBDIME010000008">
    <property type="protein sequence ID" value="MEN2790271.1"/>
    <property type="molecule type" value="Genomic_DNA"/>
</dbReference>
<reference evidence="3 4" key="1">
    <citation type="submission" date="2024-05" db="EMBL/GenBank/DDBJ databases">
        <authorList>
            <person name="Liu Q."/>
            <person name="Xin Y.-H."/>
        </authorList>
    </citation>
    <scope>NUCLEOTIDE SEQUENCE [LARGE SCALE GENOMIC DNA]</scope>
    <source>
        <strain evidence="3 4">CGMCC 1.10181</strain>
    </source>
</reference>
<proteinExistence type="predicted"/>
<dbReference type="Pfam" id="PF13271">
    <property type="entry name" value="DUF4062"/>
    <property type="match status" value="1"/>
</dbReference>
<feature type="region of interest" description="Disordered" evidence="1">
    <location>
        <begin position="539"/>
        <end position="559"/>
    </location>
</feature>
<comment type="caution">
    <text evidence="3">The sequence shown here is derived from an EMBL/GenBank/DDBJ whole genome shotgun (WGS) entry which is preliminary data.</text>
</comment>
<evidence type="ECO:0000259" key="2">
    <source>
        <dbReference type="Pfam" id="PF13271"/>
    </source>
</evidence>
<dbReference type="PANTHER" id="PTHR47691">
    <property type="entry name" value="REGULATOR-RELATED"/>
    <property type="match status" value="1"/>
</dbReference>
<feature type="region of interest" description="Disordered" evidence="1">
    <location>
        <begin position="1046"/>
        <end position="1071"/>
    </location>
</feature>
<dbReference type="RefSeq" id="WP_343889051.1">
    <property type="nucleotide sequence ID" value="NZ_BAAAEH010000016.1"/>
</dbReference>
<accession>A0ABU9Y3B3</accession>
<name>A0ABU9Y3B3_9SPHN</name>
<feature type="domain" description="DUF4062" evidence="2">
    <location>
        <begin position="11"/>
        <end position="96"/>
    </location>
</feature>
<dbReference type="Proteomes" id="UP001419910">
    <property type="component" value="Unassembled WGS sequence"/>
</dbReference>
<keyword evidence="4" id="KW-1185">Reference proteome</keyword>
<gene>
    <name evidence="3" type="ORF">ABC974_11590</name>
</gene>
<dbReference type="Gene3D" id="3.40.50.300">
    <property type="entry name" value="P-loop containing nucleotide triphosphate hydrolases"/>
    <property type="match status" value="1"/>
</dbReference>
<dbReference type="PANTHER" id="PTHR47691:SF3">
    <property type="entry name" value="HTH-TYPE TRANSCRIPTIONAL REGULATOR RV0890C-RELATED"/>
    <property type="match status" value="1"/>
</dbReference>
<dbReference type="InterPro" id="IPR025139">
    <property type="entry name" value="DUF4062"/>
</dbReference>
<dbReference type="SUPFAM" id="SSF52540">
    <property type="entry name" value="P-loop containing nucleoside triphosphate hydrolases"/>
    <property type="match status" value="1"/>
</dbReference>